<name>A0A8J7UV49_9BACT</name>
<comment type="caution">
    <text evidence="2">The sequence shown here is derived from an EMBL/GenBank/DDBJ whole genome shotgun (WGS) entry which is preliminary data.</text>
</comment>
<dbReference type="AlphaFoldDB" id="A0A8J7UV49"/>
<feature type="domain" description="Ribbon-helix-helix protein CopG" evidence="1">
    <location>
        <begin position="5"/>
        <end position="42"/>
    </location>
</feature>
<organism evidence="2 3">
    <name type="scientific">Natronogracilivirga saccharolytica</name>
    <dbReference type="NCBI Taxonomy" id="2812953"/>
    <lineage>
        <taxon>Bacteria</taxon>
        <taxon>Pseudomonadati</taxon>
        <taxon>Balneolota</taxon>
        <taxon>Balneolia</taxon>
        <taxon>Balneolales</taxon>
        <taxon>Cyclonatronaceae</taxon>
        <taxon>Natronogracilivirga</taxon>
    </lineage>
</organism>
<reference evidence="2" key="1">
    <citation type="submission" date="2021-02" db="EMBL/GenBank/DDBJ databases">
        <title>Natronogracilivirga saccharolytica gen. nov. sp. nov. a new anaerobic, haloalkiliphilic carbohydrate-fermenting bacterium from soda lake and proposing of Cyclonatronumiaceae fam. nov. in the phylum Balneolaeota.</title>
        <authorList>
            <person name="Zhilina T.N."/>
            <person name="Sorokin D.Y."/>
            <person name="Zavarzina D.G."/>
            <person name="Toshchakov S.V."/>
            <person name="Kublanov I.V."/>
        </authorList>
    </citation>
    <scope>NUCLEOTIDE SEQUENCE</scope>
    <source>
        <strain evidence="2">Z-1702</strain>
    </source>
</reference>
<evidence type="ECO:0000313" key="3">
    <source>
        <dbReference type="Proteomes" id="UP000673975"/>
    </source>
</evidence>
<evidence type="ECO:0000259" key="1">
    <source>
        <dbReference type="Pfam" id="PF01402"/>
    </source>
</evidence>
<dbReference type="RefSeq" id="WP_210512322.1">
    <property type="nucleotide sequence ID" value="NZ_JAFIDN010000007.1"/>
</dbReference>
<keyword evidence="3" id="KW-1185">Reference proteome</keyword>
<dbReference type="InterPro" id="IPR002145">
    <property type="entry name" value="CopG"/>
</dbReference>
<protein>
    <submittedName>
        <fullName evidence="2">Ribbon-helix-helix domain-containing protein</fullName>
    </submittedName>
</protein>
<sequence>MTATLSIRINKELQDLLEQTSKRTGKPKSDLVREALQRQLDIESFRQVRKSILPFAEAEGILTENDVWRDIS</sequence>
<dbReference type="Pfam" id="PF01402">
    <property type="entry name" value="RHH_1"/>
    <property type="match status" value="1"/>
</dbReference>
<evidence type="ECO:0000313" key="2">
    <source>
        <dbReference type="EMBL" id="MBP3193055.1"/>
    </source>
</evidence>
<dbReference type="Proteomes" id="UP000673975">
    <property type="component" value="Unassembled WGS sequence"/>
</dbReference>
<dbReference type="EMBL" id="JAFIDN010000007">
    <property type="protein sequence ID" value="MBP3193055.1"/>
    <property type="molecule type" value="Genomic_DNA"/>
</dbReference>
<gene>
    <name evidence="2" type="ORF">NATSA_10305</name>
</gene>
<proteinExistence type="predicted"/>
<dbReference type="GO" id="GO:0006355">
    <property type="term" value="P:regulation of DNA-templated transcription"/>
    <property type="evidence" value="ECO:0007669"/>
    <property type="project" value="InterPro"/>
</dbReference>
<accession>A0A8J7UV49</accession>
<dbReference type="InterPro" id="IPR010985">
    <property type="entry name" value="Ribbon_hlx_hlx"/>
</dbReference>
<dbReference type="SUPFAM" id="SSF47598">
    <property type="entry name" value="Ribbon-helix-helix"/>
    <property type="match status" value="1"/>
</dbReference>